<dbReference type="OrthoDB" id="5192545at2"/>
<dbReference type="Proteomes" id="UP000198921">
    <property type="component" value="Unassembled WGS sequence"/>
</dbReference>
<evidence type="ECO:0000313" key="1">
    <source>
        <dbReference type="EMBL" id="SDX77809.1"/>
    </source>
</evidence>
<evidence type="ECO:0000313" key="2">
    <source>
        <dbReference type="Proteomes" id="UP000198921"/>
    </source>
</evidence>
<dbReference type="EMBL" id="FNOT01000003">
    <property type="protein sequence ID" value="SDX77809.1"/>
    <property type="molecule type" value="Genomic_DNA"/>
</dbReference>
<dbReference type="RefSeq" id="WP_139263493.1">
    <property type="nucleotide sequence ID" value="NZ_FNOT01000003.1"/>
</dbReference>
<sequence>MISTMWTLAPAGARGPAGLAVRTAACVVVPPVAERLRAVPATPAAQRLTTRLPGLGISGLGTDVFCIDVPGAPAIGAFGTTGYAQQVDERTTTEHNGTTLGIHSSGRPSS</sequence>
<gene>
    <name evidence="1" type="ORF">SAMN05660209_01203</name>
</gene>
<keyword evidence="2" id="KW-1185">Reference proteome</keyword>
<dbReference type="STRING" id="1137993.SAMN05660209_01203"/>
<reference evidence="2" key="1">
    <citation type="submission" date="2016-10" db="EMBL/GenBank/DDBJ databases">
        <authorList>
            <person name="Varghese N."/>
            <person name="Submissions S."/>
        </authorList>
    </citation>
    <scope>NUCLEOTIDE SEQUENCE [LARGE SCALE GENOMIC DNA]</scope>
    <source>
        <strain evidence="2">DSM 45422</strain>
    </source>
</reference>
<proteinExistence type="predicted"/>
<protein>
    <submittedName>
        <fullName evidence="1">Uncharacterized protein</fullName>
    </submittedName>
</protein>
<dbReference type="AlphaFoldDB" id="A0A1H3EIR3"/>
<accession>A0A1H3EIR3</accession>
<organism evidence="1 2">
    <name type="scientific">Geodermatophilus africanus</name>
    <dbReference type="NCBI Taxonomy" id="1137993"/>
    <lineage>
        <taxon>Bacteria</taxon>
        <taxon>Bacillati</taxon>
        <taxon>Actinomycetota</taxon>
        <taxon>Actinomycetes</taxon>
        <taxon>Geodermatophilales</taxon>
        <taxon>Geodermatophilaceae</taxon>
        <taxon>Geodermatophilus</taxon>
    </lineage>
</organism>
<name>A0A1H3EIR3_9ACTN</name>